<evidence type="ECO:0000256" key="2">
    <source>
        <dbReference type="SAM" id="MobiDB-lite"/>
    </source>
</evidence>
<reference evidence="4" key="1">
    <citation type="submission" date="2021-01" db="EMBL/GenBank/DDBJ databases">
        <title>Marivirga aurantiaca sp. nov., isolated from intertidal surface sediments.</title>
        <authorList>
            <person name="Zhang M."/>
        </authorList>
    </citation>
    <scope>NUCLEOTIDE SEQUENCE</scope>
    <source>
        <strain evidence="4">S37H4</strain>
    </source>
</reference>
<comment type="caution">
    <text evidence="4">The sequence shown here is derived from an EMBL/GenBank/DDBJ whole genome shotgun (WGS) entry which is preliminary data.</text>
</comment>
<evidence type="ECO:0000313" key="5">
    <source>
        <dbReference type="Proteomes" id="UP000611723"/>
    </source>
</evidence>
<accession>A0A934X2W6</accession>
<dbReference type="Gene3D" id="1.20.80.10">
    <property type="match status" value="1"/>
</dbReference>
<feature type="region of interest" description="Disordered" evidence="2">
    <location>
        <begin position="1"/>
        <end position="20"/>
    </location>
</feature>
<dbReference type="PRINTS" id="PR00689">
    <property type="entry name" value="ACOABINDINGP"/>
</dbReference>
<dbReference type="InterPro" id="IPR000582">
    <property type="entry name" value="Acyl-CoA-binding_protein"/>
</dbReference>
<dbReference type="PANTHER" id="PTHR23310:SF62">
    <property type="entry name" value="ACYL-COA BINDING PROTEIN 1, ISOFORM A"/>
    <property type="match status" value="1"/>
</dbReference>
<keyword evidence="1" id="KW-0446">Lipid-binding</keyword>
<dbReference type="Proteomes" id="UP000611723">
    <property type="component" value="Unassembled WGS sequence"/>
</dbReference>
<dbReference type="AlphaFoldDB" id="A0A934X2W6"/>
<dbReference type="Pfam" id="PF00887">
    <property type="entry name" value="ACBP"/>
    <property type="match status" value="1"/>
</dbReference>
<gene>
    <name evidence="4" type="ORF">JKA74_20220</name>
</gene>
<dbReference type="RefSeq" id="WP_201433067.1">
    <property type="nucleotide sequence ID" value="NZ_JAEQBW010000018.1"/>
</dbReference>
<dbReference type="GO" id="GO:0006631">
    <property type="term" value="P:fatty acid metabolic process"/>
    <property type="evidence" value="ECO:0007669"/>
    <property type="project" value="TreeGrafter"/>
</dbReference>
<dbReference type="EMBL" id="JAEQBW010000018">
    <property type="protein sequence ID" value="MBK6267380.1"/>
    <property type="molecule type" value="Genomic_DNA"/>
</dbReference>
<protein>
    <submittedName>
        <fullName evidence="4">Acyl-CoA-binding protein</fullName>
    </submittedName>
</protein>
<feature type="domain" description="ACB" evidence="3">
    <location>
        <begin position="3"/>
        <end position="86"/>
    </location>
</feature>
<proteinExistence type="predicted"/>
<evidence type="ECO:0000313" key="4">
    <source>
        <dbReference type="EMBL" id="MBK6267380.1"/>
    </source>
</evidence>
<evidence type="ECO:0000259" key="3">
    <source>
        <dbReference type="PROSITE" id="PS51228"/>
    </source>
</evidence>
<dbReference type="PROSITE" id="PS51228">
    <property type="entry name" value="ACB_2"/>
    <property type="match status" value="1"/>
</dbReference>
<evidence type="ECO:0000256" key="1">
    <source>
        <dbReference type="ARBA" id="ARBA00023121"/>
    </source>
</evidence>
<dbReference type="PANTHER" id="PTHR23310">
    <property type="entry name" value="ACYL-COA-BINDING PROTEIN, ACBP"/>
    <property type="match status" value="1"/>
</dbReference>
<dbReference type="InterPro" id="IPR035984">
    <property type="entry name" value="Acyl-CoA-binding_sf"/>
</dbReference>
<dbReference type="SUPFAM" id="SSF47027">
    <property type="entry name" value="Acyl-CoA binding protein"/>
    <property type="match status" value="1"/>
</dbReference>
<keyword evidence="5" id="KW-1185">Reference proteome</keyword>
<dbReference type="InterPro" id="IPR014352">
    <property type="entry name" value="FERM/acyl-CoA-bd_prot_sf"/>
</dbReference>
<sequence length="86" mass="9801">MSLQEDFKNAAERSKTDIAERPSNEDLLKLYALYKQADEGDITGERPGGFDFKAIAKYNAWEELKGKPKEEAMQEYIDLVNKLASK</sequence>
<name>A0A934X2W6_9BACT</name>
<organism evidence="4 5">
    <name type="scientific">Marivirga aurantiaca</name>
    <dbReference type="NCBI Taxonomy" id="2802615"/>
    <lineage>
        <taxon>Bacteria</taxon>
        <taxon>Pseudomonadati</taxon>
        <taxon>Bacteroidota</taxon>
        <taxon>Cytophagia</taxon>
        <taxon>Cytophagales</taxon>
        <taxon>Marivirgaceae</taxon>
        <taxon>Marivirga</taxon>
    </lineage>
</organism>
<dbReference type="GO" id="GO:0000062">
    <property type="term" value="F:fatty-acyl-CoA binding"/>
    <property type="evidence" value="ECO:0007669"/>
    <property type="project" value="InterPro"/>
</dbReference>